<comment type="subcellular location">
    <subcellularLocation>
        <location evidence="1">Secreted</location>
    </subcellularLocation>
</comment>
<sequence length="159" mass="17676">MNCDDVTGDWINVKNSTMRITQDANSGLLTGGYLTAVQANTGDAGNGFRPVFGVYYQKIVSFTVLYPTSVTSFIGNCYEVNGKDLIHTTWLLDMQTSDYSQDWETKIVGEDIFTRVNGTYKWGSNTQEPLTDNPSNNLSIACTCSISIYILMMKHARVL</sequence>
<dbReference type="GO" id="GO:0009374">
    <property type="term" value="F:biotin binding"/>
    <property type="evidence" value="ECO:0007669"/>
    <property type="project" value="InterPro"/>
</dbReference>
<dbReference type="InterPro" id="IPR036896">
    <property type="entry name" value="Avidin-like_sf"/>
</dbReference>
<evidence type="ECO:0000256" key="4">
    <source>
        <dbReference type="ARBA" id="ARBA00022729"/>
    </source>
</evidence>
<dbReference type="PROSITE" id="PS51326">
    <property type="entry name" value="AVIDIN_2"/>
    <property type="match status" value="1"/>
</dbReference>
<dbReference type="InterPro" id="IPR051764">
    <property type="entry name" value="Avidin/Streptavidin-rel"/>
</dbReference>
<organism evidence="8 9">
    <name type="scientific">Acrobeloides nanus</name>
    <dbReference type="NCBI Taxonomy" id="290746"/>
    <lineage>
        <taxon>Eukaryota</taxon>
        <taxon>Metazoa</taxon>
        <taxon>Ecdysozoa</taxon>
        <taxon>Nematoda</taxon>
        <taxon>Chromadorea</taxon>
        <taxon>Rhabditida</taxon>
        <taxon>Tylenchina</taxon>
        <taxon>Cephalobomorpha</taxon>
        <taxon>Cephaloboidea</taxon>
        <taxon>Cephalobidae</taxon>
        <taxon>Acrobeloides</taxon>
    </lineage>
</organism>
<evidence type="ECO:0000313" key="8">
    <source>
        <dbReference type="Proteomes" id="UP000887540"/>
    </source>
</evidence>
<accession>A0A914EJ87</accession>
<dbReference type="PRINTS" id="PR00709">
    <property type="entry name" value="AVIDIN"/>
</dbReference>
<evidence type="ECO:0000256" key="1">
    <source>
        <dbReference type="ARBA" id="ARBA00004613"/>
    </source>
</evidence>
<dbReference type="GO" id="GO:0005576">
    <property type="term" value="C:extracellular region"/>
    <property type="evidence" value="ECO:0007669"/>
    <property type="project" value="UniProtKB-SubCell"/>
</dbReference>
<evidence type="ECO:0000313" key="9">
    <source>
        <dbReference type="WBParaSite" id="ACRNAN_scaffold8128.g14466.t1"/>
    </source>
</evidence>
<evidence type="ECO:0000256" key="6">
    <source>
        <dbReference type="ARBA" id="ARBA00023180"/>
    </source>
</evidence>
<dbReference type="Pfam" id="PF01382">
    <property type="entry name" value="Avidin"/>
    <property type="match status" value="1"/>
</dbReference>
<protein>
    <submittedName>
        <fullName evidence="9">Uncharacterized protein</fullName>
    </submittedName>
</protein>
<dbReference type="WBParaSite" id="ACRNAN_scaffold8128.g14466.t1">
    <property type="protein sequence ID" value="ACRNAN_scaffold8128.g14466.t1"/>
    <property type="gene ID" value="ACRNAN_scaffold8128.g14466"/>
</dbReference>
<keyword evidence="4" id="KW-0732">Signal</keyword>
<evidence type="ECO:0000256" key="5">
    <source>
        <dbReference type="ARBA" id="ARBA00023157"/>
    </source>
</evidence>
<dbReference type="InterPro" id="IPR005469">
    <property type="entry name" value="Avidin"/>
</dbReference>
<keyword evidence="5" id="KW-1015">Disulfide bond</keyword>
<reference evidence="9" key="1">
    <citation type="submission" date="2022-11" db="UniProtKB">
        <authorList>
            <consortium name="WormBaseParasite"/>
        </authorList>
    </citation>
    <scope>IDENTIFICATION</scope>
</reference>
<dbReference type="Proteomes" id="UP000887540">
    <property type="component" value="Unplaced"/>
</dbReference>
<keyword evidence="7" id="KW-0092">Biotin</keyword>
<dbReference type="AlphaFoldDB" id="A0A914EJ87"/>
<proteinExistence type="inferred from homology"/>
<dbReference type="SUPFAM" id="SSF50876">
    <property type="entry name" value="Avidin/streptavidin"/>
    <property type="match status" value="1"/>
</dbReference>
<keyword evidence="3" id="KW-0964">Secreted</keyword>
<dbReference type="PANTHER" id="PTHR34399">
    <property type="entry name" value="AVIDIN-RELATED"/>
    <property type="match status" value="1"/>
</dbReference>
<name>A0A914EJ87_9BILA</name>
<keyword evidence="8" id="KW-1185">Reference proteome</keyword>
<dbReference type="InterPro" id="IPR005468">
    <property type="entry name" value="Avidin/str"/>
</dbReference>
<evidence type="ECO:0000256" key="7">
    <source>
        <dbReference type="ARBA" id="ARBA00023267"/>
    </source>
</evidence>
<evidence type="ECO:0000256" key="2">
    <source>
        <dbReference type="ARBA" id="ARBA00006297"/>
    </source>
</evidence>
<dbReference type="PANTHER" id="PTHR34399:SF3">
    <property type="entry name" value="AVID PROTEIN-RELATED"/>
    <property type="match status" value="1"/>
</dbReference>
<keyword evidence="6" id="KW-0325">Glycoprotein</keyword>
<evidence type="ECO:0000256" key="3">
    <source>
        <dbReference type="ARBA" id="ARBA00022525"/>
    </source>
</evidence>
<comment type="similarity">
    <text evidence="2">Belongs to the avidin/streptavidin family.</text>
</comment>
<dbReference type="Gene3D" id="2.40.128.30">
    <property type="entry name" value="Avidin-like"/>
    <property type="match status" value="1"/>
</dbReference>